<evidence type="ECO:0000256" key="2">
    <source>
        <dbReference type="SAM" id="MobiDB-lite"/>
    </source>
</evidence>
<dbReference type="Pfam" id="PF01849">
    <property type="entry name" value="NAC"/>
    <property type="match status" value="1"/>
</dbReference>
<accession>D7FI48</accession>
<protein>
    <submittedName>
        <fullName evidence="4">Nascent polypeptide associated complex alpha</fullName>
    </submittedName>
</protein>
<name>D7FI48_ECTSI</name>
<feature type="coiled-coil region" evidence="1">
    <location>
        <begin position="62"/>
        <end position="96"/>
    </location>
</feature>
<dbReference type="AlphaFoldDB" id="D7FI48"/>
<feature type="region of interest" description="Disordered" evidence="2">
    <location>
        <begin position="104"/>
        <end position="292"/>
    </location>
</feature>
<evidence type="ECO:0000313" key="4">
    <source>
        <dbReference type="EMBL" id="CBJ28674.1"/>
    </source>
</evidence>
<feature type="compositionally biased region" description="Acidic residues" evidence="2">
    <location>
        <begin position="234"/>
        <end position="254"/>
    </location>
</feature>
<dbReference type="eggNOG" id="KOG2239">
    <property type="taxonomic scope" value="Eukaryota"/>
</dbReference>
<feature type="compositionally biased region" description="Gly residues" evidence="2">
    <location>
        <begin position="213"/>
        <end position="222"/>
    </location>
</feature>
<feature type="compositionally biased region" description="Basic and acidic residues" evidence="2">
    <location>
        <begin position="125"/>
        <end position="150"/>
    </location>
</feature>
<feature type="region of interest" description="Disordered" evidence="2">
    <location>
        <begin position="463"/>
        <end position="485"/>
    </location>
</feature>
<dbReference type="STRING" id="2880.D7FI48"/>
<dbReference type="InterPro" id="IPR038187">
    <property type="entry name" value="NAC_A/B_dom_sf"/>
</dbReference>
<evidence type="ECO:0000256" key="1">
    <source>
        <dbReference type="SAM" id="Coils"/>
    </source>
</evidence>
<dbReference type="Gene3D" id="2.20.70.30">
    <property type="entry name" value="Nascent polypeptide-associated complex domain"/>
    <property type="match status" value="1"/>
</dbReference>
<dbReference type="GO" id="GO:0005854">
    <property type="term" value="C:nascent polypeptide-associated complex"/>
    <property type="evidence" value="ECO:0007669"/>
    <property type="project" value="InterPro"/>
</dbReference>
<dbReference type="PROSITE" id="PS51151">
    <property type="entry name" value="NAC_AB"/>
    <property type="match status" value="1"/>
</dbReference>
<dbReference type="EMBL" id="FN649760">
    <property type="protein sequence ID" value="CBJ28674.1"/>
    <property type="molecule type" value="Genomic_DNA"/>
</dbReference>
<dbReference type="CDD" id="cd14278">
    <property type="entry name" value="UBA_NAC_like"/>
    <property type="match status" value="1"/>
</dbReference>
<feature type="region of interest" description="Disordered" evidence="2">
    <location>
        <begin position="663"/>
        <end position="684"/>
    </location>
</feature>
<feature type="domain" description="NAC-A/B" evidence="3">
    <location>
        <begin position="604"/>
        <end position="669"/>
    </location>
</feature>
<dbReference type="InParanoid" id="D7FI48"/>
<dbReference type="Gene3D" id="1.10.8.10">
    <property type="entry name" value="DNA helicase RuvA subunit, C-terminal domain"/>
    <property type="match status" value="1"/>
</dbReference>
<feature type="compositionally biased region" description="Acidic residues" evidence="2">
    <location>
        <begin position="275"/>
        <end position="292"/>
    </location>
</feature>
<dbReference type="PANTHER" id="PTHR21713">
    <property type="entry name" value="NASCENT POLYPEPTIDE ASSOCIATED COMPLEX ALPHA SUBUNIT-RELATED"/>
    <property type="match status" value="1"/>
</dbReference>
<dbReference type="OrthoDB" id="3169036at2759"/>
<feature type="compositionally biased region" description="Basic and acidic residues" evidence="2">
    <location>
        <begin position="255"/>
        <end position="274"/>
    </location>
</feature>
<gene>
    <name evidence="4" type="ORF">Esi_0117_0055</name>
</gene>
<feature type="compositionally biased region" description="Acidic residues" evidence="2">
    <location>
        <begin position="350"/>
        <end position="360"/>
    </location>
</feature>
<feature type="region of interest" description="Disordered" evidence="2">
    <location>
        <begin position="523"/>
        <end position="553"/>
    </location>
</feature>
<dbReference type="SMART" id="SM01407">
    <property type="entry name" value="NAC"/>
    <property type="match status" value="1"/>
</dbReference>
<dbReference type="Proteomes" id="UP000002630">
    <property type="component" value="Unassembled WGS sequence"/>
</dbReference>
<sequence length="763" mass="79235">MADTDYYHRDAASLADETGRIDVDELLILLEQKDSDLRKAAELGKMLLDEKEAAAEAHEGEKEALWRRIQDMARRVMELEQEAAESRDEFSLQQDEHARRLALAGAQRGGGGGINSSRRVSHGGGGDRAEERALRAKNEMLERQLAHMREEAEETQLELAAARKSSPALSARLERGDGSLNGGGFGAAPPRPLSPAGSSFSPSRLPEVVAAVSGGGGGGGVAGTPLTPGNGDKGEEEEEEEENDAEGGESEVWNDELRAADRVHASALRARIEEAGESDDDGDGDGDNDDIDDEQDVAWLLEQNTWLMQELEAKDDFIQALREQMEQLQRGGGHGPGPSSSMQSLRELGGSDDSDDDSDQEGGQRSFLDHLLHGTGGGGSNGQRPVDGHHEPTNPSVPTTVVSRNEGRPRVVTTNDDAPAAPGLRDGCAAAGVGQATAAAPAALEAAAPRGRRSFGGVLAGNAMQDADKTAQNSARSSRRQSMQSAGGVTGIVGYAAAAAEVASATTTAGASSTTRVGAMATVPPLPEAEETTAATTKAKPPTPAPPAATLPTVEAETTKATGRQKAMAKVKAKQQEEEAAAAAAAAAAEPAAQEAVPPLAHMNRAERKSRQAVEKLGLRAVKGVFRMTMRTTNGVVFVVKAPDVFRHPRQETYVVFGSAETDGSGSEVRASRPPRSFVPPPKKAAAVVPASRPDPLAVESDSISAGLDPADVLTLVSQVGCDSQAAIVALRQADGDVINAVLDLTFASSGGGGGGGSASCSW</sequence>
<keyword evidence="1" id="KW-0175">Coiled coil</keyword>
<reference evidence="4 5" key="1">
    <citation type="journal article" date="2010" name="Nature">
        <title>The Ectocarpus genome and the independent evolution of multicellularity in brown algae.</title>
        <authorList>
            <person name="Cock J.M."/>
            <person name="Sterck L."/>
            <person name="Rouze P."/>
            <person name="Scornet D."/>
            <person name="Allen A.E."/>
            <person name="Amoutzias G."/>
            <person name="Anthouard V."/>
            <person name="Artiguenave F."/>
            <person name="Aury J.M."/>
            <person name="Badger J.H."/>
            <person name="Beszteri B."/>
            <person name="Billiau K."/>
            <person name="Bonnet E."/>
            <person name="Bothwell J.H."/>
            <person name="Bowler C."/>
            <person name="Boyen C."/>
            <person name="Brownlee C."/>
            <person name="Carrano C.J."/>
            <person name="Charrier B."/>
            <person name="Cho G.Y."/>
            <person name="Coelho S.M."/>
            <person name="Collen J."/>
            <person name="Corre E."/>
            <person name="Da Silva C."/>
            <person name="Delage L."/>
            <person name="Delaroque N."/>
            <person name="Dittami S.M."/>
            <person name="Doulbeau S."/>
            <person name="Elias M."/>
            <person name="Farnham G."/>
            <person name="Gachon C.M."/>
            <person name="Gschloessl B."/>
            <person name="Heesch S."/>
            <person name="Jabbari K."/>
            <person name="Jubin C."/>
            <person name="Kawai H."/>
            <person name="Kimura K."/>
            <person name="Kloareg B."/>
            <person name="Kupper F.C."/>
            <person name="Lang D."/>
            <person name="Le Bail A."/>
            <person name="Leblanc C."/>
            <person name="Lerouge P."/>
            <person name="Lohr M."/>
            <person name="Lopez P.J."/>
            <person name="Martens C."/>
            <person name="Maumus F."/>
            <person name="Michel G."/>
            <person name="Miranda-Saavedra D."/>
            <person name="Morales J."/>
            <person name="Moreau H."/>
            <person name="Motomura T."/>
            <person name="Nagasato C."/>
            <person name="Napoli C.A."/>
            <person name="Nelson D.R."/>
            <person name="Nyvall-Collen P."/>
            <person name="Peters A.F."/>
            <person name="Pommier C."/>
            <person name="Potin P."/>
            <person name="Poulain J."/>
            <person name="Quesneville H."/>
            <person name="Read B."/>
            <person name="Rensing S.A."/>
            <person name="Ritter A."/>
            <person name="Rousvoal S."/>
            <person name="Samanta M."/>
            <person name="Samson G."/>
            <person name="Schroeder D.C."/>
            <person name="Segurens B."/>
            <person name="Strittmatter M."/>
            <person name="Tonon T."/>
            <person name="Tregear J.W."/>
            <person name="Valentin K."/>
            <person name="von Dassow P."/>
            <person name="Yamagishi T."/>
            <person name="Van de Peer Y."/>
            <person name="Wincker P."/>
        </authorList>
    </citation>
    <scope>NUCLEOTIDE SEQUENCE [LARGE SCALE GENOMIC DNA]</scope>
    <source>
        <strain evidence="5">Ec32 / CCAP1310/4</strain>
    </source>
</reference>
<feature type="compositionally biased region" description="Polar residues" evidence="2">
    <location>
        <begin position="393"/>
        <end position="403"/>
    </location>
</feature>
<keyword evidence="5" id="KW-1185">Reference proteome</keyword>
<proteinExistence type="predicted"/>
<feature type="region of interest" description="Disordered" evidence="2">
    <location>
        <begin position="327"/>
        <end position="420"/>
    </location>
</feature>
<evidence type="ECO:0000313" key="5">
    <source>
        <dbReference type="Proteomes" id="UP000002630"/>
    </source>
</evidence>
<feature type="compositionally biased region" description="Low complexity" evidence="2">
    <location>
        <begin position="471"/>
        <end position="485"/>
    </location>
</feature>
<dbReference type="InterPro" id="IPR002715">
    <property type="entry name" value="Nas_poly-pep-assoc_cplx_dom"/>
</dbReference>
<organism evidence="4 5">
    <name type="scientific">Ectocarpus siliculosus</name>
    <name type="common">Brown alga</name>
    <name type="synonym">Conferva siliculosa</name>
    <dbReference type="NCBI Taxonomy" id="2880"/>
    <lineage>
        <taxon>Eukaryota</taxon>
        <taxon>Sar</taxon>
        <taxon>Stramenopiles</taxon>
        <taxon>Ochrophyta</taxon>
        <taxon>PX clade</taxon>
        <taxon>Phaeophyceae</taxon>
        <taxon>Ectocarpales</taxon>
        <taxon>Ectocarpaceae</taxon>
        <taxon>Ectocarpus</taxon>
    </lineage>
</organism>
<dbReference type="InterPro" id="IPR016641">
    <property type="entry name" value="EGD2/NACA0like"/>
</dbReference>
<dbReference type="CDD" id="cd22054">
    <property type="entry name" value="NAC_NACA"/>
    <property type="match status" value="1"/>
</dbReference>
<evidence type="ECO:0000259" key="3">
    <source>
        <dbReference type="PROSITE" id="PS51151"/>
    </source>
</evidence>
<feature type="compositionally biased region" description="Low complexity" evidence="2">
    <location>
        <begin position="337"/>
        <end position="348"/>
    </location>
</feature>